<comment type="function">
    <text evidence="11">Plays a central role in 2-thiolation of mcm(5)S(2)U at tRNA wobble positions of cytosolic tRNA(Lys), tRNA(Glu) and tRNA(Gln). Also essential during biosynthesis of the molybdenum cofactor. Acts by mediating the C-terminal thiocarboxylation of sulfur carriers URM1 and MOCS2A. Its N-terminus first activates URM1 and MOCS2A as acyl-adenylates (-COAMP), then the persulfide sulfur on the catalytic cysteine is transferred to URM1 and MOCS2A to form thiocarboxylation (-COSH) of their C-terminus. The reaction probably involves hydrogen sulfide that is generated from the persulfide intermediate and that acts as nucleophile towards URM1 and MOCS2A. Subsequently, a transient disulfide bond is formed. Does not use thiosulfate as sulfur donor; NFS1 probably acting as a sulfur donor for thiocarboxylation reactions.</text>
</comment>
<dbReference type="GeneID" id="115035869"/>
<dbReference type="PANTHER" id="PTHR10953:SF102">
    <property type="entry name" value="ADENYLYLTRANSFERASE AND SULFURTRANSFERASE MOCS3"/>
    <property type="match status" value="1"/>
</dbReference>
<keyword evidence="6 11" id="KW-0547">Nucleotide-binding</keyword>
<comment type="subcellular location">
    <subcellularLocation>
        <location evidence="1">Cytoplasm</location>
        <location evidence="1">Cytosol</location>
    </subcellularLocation>
</comment>
<keyword evidence="7 11" id="KW-0862">Zinc</keyword>
<evidence type="ECO:0000313" key="14">
    <source>
        <dbReference type="Ensembl" id="ENSENLP00000033161.1"/>
    </source>
</evidence>
<keyword evidence="4 11" id="KW-0819">tRNA processing</keyword>
<accession>A0A665VN39</accession>
<dbReference type="GO" id="GO:0046872">
    <property type="term" value="F:metal ion binding"/>
    <property type="evidence" value="ECO:0007669"/>
    <property type="project" value="UniProtKB-KW"/>
</dbReference>
<evidence type="ECO:0000256" key="7">
    <source>
        <dbReference type="ARBA" id="ARBA00022833"/>
    </source>
</evidence>
<dbReference type="GO" id="GO:0061604">
    <property type="term" value="F:molybdopterin-synthase sulfurtransferase activity"/>
    <property type="evidence" value="ECO:0007669"/>
    <property type="project" value="UniProtKB-EC"/>
</dbReference>
<dbReference type="OMA" id="IPDVGMD"/>
<dbReference type="GO" id="GO:0032447">
    <property type="term" value="P:protein urmylation"/>
    <property type="evidence" value="ECO:0007669"/>
    <property type="project" value="TreeGrafter"/>
</dbReference>
<feature type="binding site" evidence="11">
    <location>
        <position position="300"/>
    </location>
    <ligand>
        <name>Zn(2+)</name>
        <dbReference type="ChEBI" id="CHEBI:29105"/>
    </ligand>
</feature>
<dbReference type="OrthoDB" id="10261062at2759"/>
<dbReference type="RefSeq" id="XP_029349764.1">
    <property type="nucleotide sequence ID" value="XM_029493904.1"/>
</dbReference>
<comment type="cofactor">
    <cofactor evidence="11">
        <name>Zn(2+)</name>
        <dbReference type="ChEBI" id="CHEBI:29105"/>
    </cofactor>
    <text evidence="11">Binds 1 zinc ion per subunit.</text>
</comment>
<dbReference type="GO" id="GO:0002143">
    <property type="term" value="P:tRNA wobble position uridine thiolation"/>
    <property type="evidence" value="ECO:0007669"/>
    <property type="project" value="InterPro"/>
</dbReference>
<dbReference type="Gene3D" id="3.40.50.720">
    <property type="entry name" value="NAD(P)-binding Rossmann-like Domain"/>
    <property type="match status" value="1"/>
</dbReference>
<evidence type="ECO:0000256" key="5">
    <source>
        <dbReference type="ARBA" id="ARBA00022723"/>
    </source>
</evidence>
<feature type="active site" description="Cysteine persulfide intermediate; for sulfurtransferase activity" evidence="11">
    <location>
        <position position="412"/>
    </location>
</feature>
<dbReference type="InterPro" id="IPR001763">
    <property type="entry name" value="Rhodanese-like_dom"/>
</dbReference>
<gene>
    <name evidence="14" type="primary">mocs3</name>
    <name evidence="11" type="synonym">MOCS3</name>
    <name evidence="11" type="synonym">UBA4</name>
</gene>
<dbReference type="UniPathway" id="UPA00988"/>
<evidence type="ECO:0000256" key="10">
    <source>
        <dbReference type="ARBA" id="ARBA00023268"/>
    </source>
</evidence>
<feature type="binding site" evidence="11">
    <location>
        <position position="225"/>
    </location>
    <ligand>
        <name>Zn(2+)</name>
        <dbReference type="ChEBI" id="CHEBI:29105"/>
    </ligand>
</feature>
<keyword evidence="8 11" id="KW-0067">ATP-binding</keyword>
<comment type="pathway">
    <text evidence="11">Cofactor biosynthesis; molybdopterin biosynthesis.</text>
</comment>
<dbReference type="AlphaFoldDB" id="A0A665VN39"/>
<reference evidence="14" key="1">
    <citation type="submission" date="2021-04" db="EMBL/GenBank/DDBJ databases">
        <authorList>
            <consortium name="Wellcome Sanger Institute Data Sharing"/>
        </authorList>
    </citation>
    <scope>NUCLEOTIDE SEQUENCE [LARGE SCALE GENOMIC DNA]</scope>
</reference>
<dbReference type="Ensembl" id="ENSENLT00000034094.1">
    <property type="protein sequence ID" value="ENSENLP00000033161.1"/>
    <property type="gene ID" value="ENSENLG00000014609.1"/>
</dbReference>
<dbReference type="InterPro" id="IPR028885">
    <property type="entry name" value="MOCS3/Uba4"/>
</dbReference>
<dbReference type="GO" id="GO:0061605">
    <property type="term" value="F:molybdopterin-synthase adenylyltransferase activity"/>
    <property type="evidence" value="ECO:0007669"/>
    <property type="project" value="UniProtKB-EC"/>
</dbReference>
<feature type="binding site" evidence="11">
    <location>
        <position position="113"/>
    </location>
    <ligand>
        <name>ATP</name>
        <dbReference type="ChEBI" id="CHEBI:30616"/>
    </ligand>
</feature>
<reference evidence="14" key="2">
    <citation type="submission" date="2025-08" db="UniProtKB">
        <authorList>
            <consortium name="Ensembl"/>
        </authorList>
    </citation>
    <scope>IDENTIFICATION</scope>
</reference>
<feature type="binding site" evidence="11">
    <location>
        <position position="297"/>
    </location>
    <ligand>
        <name>Zn(2+)</name>
        <dbReference type="ChEBI" id="CHEBI:29105"/>
    </ligand>
</feature>
<dbReference type="InterPro" id="IPR035985">
    <property type="entry name" value="Ubiquitin-activating_enz"/>
</dbReference>
<keyword evidence="15" id="KW-1185">Reference proteome</keyword>
<dbReference type="FunFam" id="3.40.50.720:FF:000206">
    <property type="entry name" value="Adenylyltransferase and sulfurtransferase MOCS3"/>
    <property type="match status" value="1"/>
</dbReference>
<proteinExistence type="inferred from homology"/>
<dbReference type="CDD" id="cd00757">
    <property type="entry name" value="ThiF_MoeB_HesA_family"/>
    <property type="match status" value="1"/>
</dbReference>
<dbReference type="PROSITE" id="PS50206">
    <property type="entry name" value="RHODANESE_3"/>
    <property type="match status" value="1"/>
</dbReference>
<evidence type="ECO:0000256" key="4">
    <source>
        <dbReference type="ARBA" id="ARBA00022694"/>
    </source>
</evidence>
<protein>
    <recommendedName>
        <fullName evidence="11">Adenylyltransferase and sulfurtransferase MOCS3</fullName>
    </recommendedName>
    <alternativeName>
        <fullName evidence="11">Molybdenum cofactor synthesis protein 3</fullName>
    </alternativeName>
    <domain>
        <recommendedName>
            <fullName evidence="11">Molybdopterin-synthase adenylyltransferase</fullName>
            <ecNumber evidence="11">2.7.7.80</ecNumber>
        </recommendedName>
        <alternativeName>
            <fullName evidence="11">Adenylyltransferase MOCS3</fullName>
        </alternativeName>
        <alternativeName>
            <fullName evidence="11">Sulfur carrier protein MOCS2A adenylyltransferase</fullName>
        </alternativeName>
    </domain>
    <domain>
        <recommendedName>
            <fullName evidence="11">Molybdopterin-synthase sulfurtransferase</fullName>
            <ecNumber evidence="11">2.8.1.11</ecNumber>
        </recommendedName>
        <alternativeName>
            <fullName evidence="11">Sulfurtransferase MOCS3</fullName>
        </alternativeName>
        <alternativeName>
            <fullName evidence="11">Sulfur carrier protein MOCS2A sulfurtransferase</fullName>
        </alternativeName>
    </domain>
</protein>
<dbReference type="InterPro" id="IPR036873">
    <property type="entry name" value="Rhodanese-like_dom_sf"/>
</dbReference>
<keyword evidence="11" id="KW-1015">Disulfide bond</keyword>
<dbReference type="FunFam" id="3.40.250.10:FF:000014">
    <property type="entry name" value="Adenylyltransferase and sulfurtransferase MOCS3"/>
    <property type="match status" value="1"/>
</dbReference>
<dbReference type="EC" id="2.8.1.11" evidence="11"/>
<evidence type="ECO:0000259" key="13">
    <source>
        <dbReference type="PROSITE" id="PS50206"/>
    </source>
</evidence>
<keyword evidence="9 11" id="KW-0501">Molybdenum cofactor biosynthesis</keyword>
<feature type="active site" description="Glycyl thioester intermediate; for adenylyltransferase activity" evidence="11">
    <location>
        <position position="239"/>
    </location>
</feature>
<dbReference type="GO" id="GO:0004792">
    <property type="term" value="F:thiosulfate-cyanide sulfurtransferase activity"/>
    <property type="evidence" value="ECO:0007669"/>
    <property type="project" value="TreeGrafter"/>
</dbReference>
<dbReference type="InterPro" id="IPR000594">
    <property type="entry name" value="ThiF_NAD_FAD-bd"/>
</dbReference>
<evidence type="ECO:0000256" key="12">
    <source>
        <dbReference type="SAM" id="Coils"/>
    </source>
</evidence>
<dbReference type="NCBIfam" id="NF004281">
    <property type="entry name" value="PRK05690.1"/>
    <property type="match status" value="1"/>
</dbReference>
<evidence type="ECO:0000256" key="3">
    <source>
        <dbReference type="ARBA" id="ARBA00022679"/>
    </source>
</evidence>
<dbReference type="HAMAP" id="MF_03049">
    <property type="entry name" value="MOCS3_Uba4"/>
    <property type="match status" value="1"/>
</dbReference>
<sequence length="459" mass="50409">MSQVLSRLKTKLQEQEKEIAALKSKLAQLEKSHPSVLELHDKVTPLTPLKPKPALSNEDIMRYSRQLLLPELGVQGQLNLSKTSVLIVGCGGLGCPLAQYLAAAGIGRLGLLDYDEVELSNLHRQVLHGEENQGQAKALSAANAVRRLNSTVECIPYHLQLSTENALQLIQQYDIVADCSDNVPTRYLVNDACVLNGKPLVSASALRMEGQLTVYNYCGGPCYRCLYPRPPPPETVTNCSDGGVLGVVPGIMGCFQALEVIKIASGQGSSSSQQLVMFDAQDTRFRTIKLRPKQANCAVCGESPSVTKLVDYESFCGAAATDKCRRLNLLSRDQRITVQDYQSIKDKAELHLLLDVRPLVEVDICCLPSSLNIPLSSLEERKREHIQLFQERISQLKEQMAGDCQPPVYVICKQGNDSQKAVQILEKMSGSEVDSITVKDICGGLMAWAKKIDPAFPQY</sequence>
<dbReference type="PANTHER" id="PTHR10953">
    <property type="entry name" value="UBIQUITIN-ACTIVATING ENZYME E1"/>
    <property type="match status" value="1"/>
</dbReference>
<dbReference type="InterPro" id="IPR045886">
    <property type="entry name" value="ThiF/MoeB/HesA"/>
</dbReference>
<evidence type="ECO:0000256" key="6">
    <source>
        <dbReference type="ARBA" id="ARBA00022741"/>
    </source>
</evidence>
<evidence type="ECO:0000256" key="11">
    <source>
        <dbReference type="HAMAP-Rule" id="MF_03049"/>
    </source>
</evidence>
<feature type="binding site" evidence="11">
    <location>
        <begin position="181"/>
        <end position="182"/>
    </location>
    <ligand>
        <name>ATP</name>
        <dbReference type="ChEBI" id="CHEBI:30616"/>
    </ligand>
</feature>
<reference evidence="14" key="3">
    <citation type="submission" date="2025-09" db="UniProtKB">
        <authorList>
            <consortium name="Ensembl"/>
        </authorList>
    </citation>
    <scope>IDENTIFICATION</scope>
</reference>
<comment type="similarity">
    <text evidence="11">In the N-terminal section; belongs to the HesA/MoeB/ThiF family. UBA4 subfamily.</text>
</comment>
<comment type="pathway">
    <text evidence="11">tRNA modification; 5-methoxycarbonylmethyl-2-thiouridine-tRNA biosynthesis.</text>
</comment>
<keyword evidence="2 11" id="KW-0963">Cytoplasm</keyword>
<dbReference type="Pfam" id="PF00899">
    <property type="entry name" value="ThiF"/>
    <property type="match status" value="1"/>
</dbReference>
<dbReference type="UniPathway" id="UPA00344"/>
<dbReference type="CTD" id="27304"/>
<evidence type="ECO:0000313" key="15">
    <source>
        <dbReference type="Proteomes" id="UP000472264"/>
    </source>
</evidence>
<dbReference type="GO" id="GO:0005524">
    <property type="term" value="F:ATP binding"/>
    <property type="evidence" value="ECO:0007669"/>
    <property type="project" value="UniProtKB-KW"/>
</dbReference>
<dbReference type="GO" id="GO:0005829">
    <property type="term" value="C:cytosol"/>
    <property type="evidence" value="ECO:0007669"/>
    <property type="project" value="UniProtKB-SubCell"/>
</dbReference>
<dbReference type="SMART" id="SM00450">
    <property type="entry name" value="RHOD"/>
    <property type="match status" value="1"/>
</dbReference>
<evidence type="ECO:0000256" key="2">
    <source>
        <dbReference type="ARBA" id="ARBA00022490"/>
    </source>
</evidence>
<keyword evidence="12" id="KW-0175">Coiled coil</keyword>
<evidence type="ECO:0000256" key="9">
    <source>
        <dbReference type="ARBA" id="ARBA00023150"/>
    </source>
</evidence>
<keyword evidence="5 11" id="KW-0479">Metal-binding</keyword>
<dbReference type="EC" id="2.7.7.80" evidence="11"/>
<feature type="binding site" evidence="11">
    <location>
        <position position="92"/>
    </location>
    <ligand>
        <name>ATP</name>
        <dbReference type="ChEBI" id="CHEBI:30616"/>
    </ligand>
</feature>
<dbReference type="Proteomes" id="UP000472264">
    <property type="component" value="Chromosome 22"/>
</dbReference>
<comment type="catalytic activity">
    <reaction evidence="11">
        <text>[molybdopterin-synthase sulfur-carrier protein]-C-terminal Gly-Gly-AMP + S-sulfanyl-L-cysteinyl-[cysteine desulfurase] + AH2 = [molybdopterin-synthase sulfur-carrier protein]-C-terminal-Gly-aminoethanethioate + L-cysteinyl-[cysteine desulfurase] + A + AMP + 2 H(+)</text>
        <dbReference type="Rhea" id="RHEA:48612"/>
        <dbReference type="Rhea" id="RHEA-COMP:12157"/>
        <dbReference type="Rhea" id="RHEA-COMP:12158"/>
        <dbReference type="Rhea" id="RHEA-COMP:12159"/>
        <dbReference type="Rhea" id="RHEA-COMP:19907"/>
        <dbReference type="ChEBI" id="CHEBI:13193"/>
        <dbReference type="ChEBI" id="CHEBI:15378"/>
        <dbReference type="ChEBI" id="CHEBI:17499"/>
        <dbReference type="ChEBI" id="CHEBI:29950"/>
        <dbReference type="ChEBI" id="CHEBI:61963"/>
        <dbReference type="ChEBI" id="CHEBI:90618"/>
        <dbReference type="ChEBI" id="CHEBI:232372"/>
        <dbReference type="ChEBI" id="CHEBI:456215"/>
        <dbReference type="EC" id="2.8.1.11"/>
    </reaction>
</comment>
<evidence type="ECO:0000256" key="8">
    <source>
        <dbReference type="ARBA" id="ARBA00022840"/>
    </source>
</evidence>
<dbReference type="GO" id="GO:0006777">
    <property type="term" value="P:Mo-molybdopterin cofactor biosynthetic process"/>
    <property type="evidence" value="ECO:0007669"/>
    <property type="project" value="UniProtKB-UniRule"/>
</dbReference>
<dbReference type="Pfam" id="PF00581">
    <property type="entry name" value="Rhodanese"/>
    <property type="match status" value="1"/>
</dbReference>
<evidence type="ECO:0000256" key="1">
    <source>
        <dbReference type="ARBA" id="ARBA00004514"/>
    </source>
</evidence>
<organism evidence="14 15">
    <name type="scientific">Echeneis naucrates</name>
    <name type="common">Live sharksucker</name>
    <dbReference type="NCBI Taxonomy" id="173247"/>
    <lineage>
        <taxon>Eukaryota</taxon>
        <taxon>Metazoa</taxon>
        <taxon>Chordata</taxon>
        <taxon>Craniata</taxon>
        <taxon>Vertebrata</taxon>
        <taxon>Euteleostomi</taxon>
        <taxon>Actinopterygii</taxon>
        <taxon>Neopterygii</taxon>
        <taxon>Teleostei</taxon>
        <taxon>Neoteleostei</taxon>
        <taxon>Acanthomorphata</taxon>
        <taxon>Carangaria</taxon>
        <taxon>Carangiformes</taxon>
        <taxon>Echeneidae</taxon>
        <taxon>Echeneis</taxon>
    </lineage>
</organism>
<dbReference type="SUPFAM" id="SSF69572">
    <property type="entry name" value="Activating enzymes of the ubiquitin-like proteins"/>
    <property type="match status" value="1"/>
</dbReference>
<feature type="binding site" evidence="11">
    <location>
        <begin position="120"/>
        <end position="124"/>
    </location>
    <ligand>
        <name>ATP</name>
        <dbReference type="ChEBI" id="CHEBI:30616"/>
    </ligand>
</feature>
<dbReference type="Gene3D" id="3.40.250.10">
    <property type="entry name" value="Rhodanese-like domain"/>
    <property type="match status" value="1"/>
</dbReference>
<feature type="binding site" evidence="11">
    <location>
        <position position="222"/>
    </location>
    <ligand>
        <name>Zn(2+)</name>
        <dbReference type="ChEBI" id="CHEBI:29105"/>
    </ligand>
</feature>
<dbReference type="GO" id="GO:0042292">
    <property type="term" value="F:URM1 activating enzyme activity"/>
    <property type="evidence" value="ECO:0007669"/>
    <property type="project" value="TreeGrafter"/>
</dbReference>
<dbReference type="FunCoup" id="A0A665VN39">
    <property type="interactions" value="816"/>
</dbReference>
<name>A0A665VN39_ECHNA</name>
<keyword evidence="10 11" id="KW-0511">Multifunctional enzyme</keyword>
<comment type="catalytic activity">
    <reaction evidence="11">
        <text>[molybdopterin-synthase sulfur-carrier protein]-C-terminal Gly-Gly + ATP + H(+) = [molybdopterin-synthase sulfur-carrier protein]-C-terminal Gly-Gly-AMP + diphosphate</text>
        <dbReference type="Rhea" id="RHEA:43616"/>
        <dbReference type="Rhea" id="RHEA-COMP:12159"/>
        <dbReference type="Rhea" id="RHEA-COMP:12202"/>
        <dbReference type="ChEBI" id="CHEBI:15378"/>
        <dbReference type="ChEBI" id="CHEBI:30616"/>
        <dbReference type="ChEBI" id="CHEBI:33019"/>
        <dbReference type="ChEBI" id="CHEBI:90618"/>
        <dbReference type="ChEBI" id="CHEBI:90778"/>
        <dbReference type="EC" id="2.7.7.80"/>
    </reaction>
</comment>
<feature type="binding site" evidence="11">
    <location>
        <position position="137"/>
    </location>
    <ligand>
        <name>ATP</name>
        <dbReference type="ChEBI" id="CHEBI:30616"/>
    </ligand>
</feature>
<dbReference type="InParanoid" id="A0A665VN39"/>
<feature type="coiled-coil region" evidence="12">
    <location>
        <begin position="5"/>
        <end position="32"/>
    </location>
</feature>
<feature type="domain" description="Rhodanese" evidence="13">
    <location>
        <begin position="347"/>
        <end position="457"/>
    </location>
</feature>
<keyword evidence="3 11" id="KW-0808">Transferase</keyword>
<feature type="disulfide bond" description="Alternate" evidence="11">
    <location>
        <begin position="316"/>
        <end position="324"/>
    </location>
</feature>